<dbReference type="Pfam" id="PF00512">
    <property type="entry name" value="HisKA"/>
    <property type="match status" value="1"/>
</dbReference>
<dbReference type="RefSeq" id="WP_037191115.1">
    <property type="nucleotide sequence ID" value="NZ_FMAF01000015.1"/>
</dbReference>
<evidence type="ECO:0000256" key="2">
    <source>
        <dbReference type="ARBA" id="ARBA00004141"/>
    </source>
</evidence>
<dbReference type="Proteomes" id="UP000199205">
    <property type="component" value="Unassembled WGS sequence"/>
</dbReference>
<keyword evidence="8 11" id="KW-1133">Transmembrane helix</keyword>
<dbReference type="GO" id="GO:0005886">
    <property type="term" value="C:plasma membrane"/>
    <property type="evidence" value="ECO:0007669"/>
    <property type="project" value="TreeGrafter"/>
</dbReference>
<evidence type="ECO:0000256" key="8">
    <source>
        <dbReference type="ARBA" id="ARBA00022989"/>
    </source>
</evidence>
<dbReference type="AlphaFoldDB" id="A0A1C3WQB8"/>
<evidence type="ECO:0000256" key="9">
    <source>
        <dbReference type="ARBA" id="ARBA00023012"/>
    </source>
</evidence>
<name>A0A1C3WQB8_9HYPH</name>
<dbReference type="InterPro" id="IPR003594">
    <property type="entry name" value="HATPase_dom"/>
</dbReference>
<feature type="transmembrane region" description="Helical" evidence="11">
    <location>
        <begin position="128"/>
        <end position="146"/>
    </location>
</feature>
<evidence type="ECO:0000256" key="6">
    <source>
        <dbReference type="ARBA" id="ARBA00022692"/>
    </source>
</evidence>
<dbReference type="InterPro" id="IPR005467">
    <property type="entry name" value="His_kinase_dom"/>
</dbReference>
<evidence type="ECO:0000259" key="13">
    <source>
        <dbReference type="PROSITE" id="PS50885"/>
    </source>
</evidence>
<dbReference type="GO" id="GO:0000155">
    <property type="term" value="F:phosphorelay sensor kinase activity"/>
    <property type="evidence" value="ECO:0007669"/>
    <property type="project" value="InterPro"/>
</dbReference>
<dbReference type="InterPro" id="IPR050428">
    <property type="entry name" value="TCS_sensor_his_kinase"/>
</dbReference>
<dbReference type="PANTHER" id="PTHR45436">
    <property type="entry name" value="SENSOR HISTIDINE KINASE YKOH"/>
    <property type="match status" value="1"/>
</dbReference>
<accession>A0A1C3WQB8</accession>
<organism evidence="14 15">
    <name type="scientific">Rhizobium lusitanum</name>
    <dbReference type="NCBI Taxonomy" id="293958"/>
    <lineage>
        <taxon>Bacteria</taxon>
        <taxon>Pseudomonadati</taxon>
        <taxon>Pseudomonadota</taxon>
        <taxon>Alphaproteobacteria</taxon>
        <taxon>Hyphomicrobiales</taxon>
        <taxon>Rhizobiaceae</taxon>
        <taxon>Rhizobium/Agrobacterium group</taxon>
        <taxon>Rhizobium</taxon>
    </lineage>
</organism>
<keyword evidence="7" id="KW-0418">Kinase</keyword>
<dbReference type="CDD" id="cd06225">
    <property type="entry name" value="HAMP"/>
    <property type="match status" value="1"/>
</dbReference>
<dbReference type="Gene3D" id="3.30.565.10">
    <property type="entry name" value="Histidine kinase-like ATPase, C-terminal domain"/>
    <property type="match status" value="1"/>
</dbReference>
<dbReference type="EMBL" id="FMAF01000015">
    <property type="protein sequence ID" value="SCB42263.1"/>
    <property type="molecule type" value="Genomic_DNA"/>
</dbReference>
<keyword evidence="6 11" id="KW-0812">Transmembrane</keyword>
<feature type="domain" description="HAMP" evidence="13">
    <location>
        <begin position="147"/>
        <end position="202"/>
    </location>
</feature>
<dbReference type="Pfam" id="PF00672">
    <property type="entry name" value="HAMP"/>
    <property type="match status" value="1"/>
</dbReference>
<dbReference type="PANTHER" id="PTHR45436:SF15">
    <property type="entry name" value="SENSOR HISTIDINE KINASE CUSS"/>
    <property type="match status" value="1"/>
</dbReference>
<keyword evidence="9" id="KW-0902">Two-component regulatory system</keyword>
<dbReference type="PROSITE" id="PS50109">
    <property type="entry name" value="HIS_KIN"/>
    <property type="match status" value="1"/>
</dbReference>
<protein>
    <recommendedName>
        <fullName evidence="3">histidine kinase</fullName>
        <ecNumber evidence="3">2.7.13.3</ecNumber>
    </recommendedName>
</protein>
<dbReference type="SUPFAM" id="SSF158472">
    <property type="entry name" value="HAMP domain-like"/>
    <property type="match status" value="1"/>
</dbReference>
<gene>
    <name evidence="14" type="ORF">GA0061101_11558</name>
</gene>
<dbReference type="InterPro" id="IPR003661">
    <property type="entry name" value="HisK_dim/P_dom"/>
</dbReference>
<proteinExistence type="predicted"/>
<evidence type="ECO:0000256" key="3">
    <source>
        <dbReference type="ARBA" id="ARBA00012438"/>
    </source>
</evidence>
<comment type="subcellular location">
    <subcellularLocation>
        <location evidence="2">Membrane</location>
        <topology evidence="2">Multi-pass membrane protein</topology>
    </subcellularLocation>
</comment>
<evidence type="ECO:0000313" key="15">
    <source>
        <dbReference type="Proteomes" id="UP000199205"/>
    </source>
</evidence>
<sequence length="421" mass="46510">MRKLFWRIFAIVWLTMALSIAILFAIGSVFGLVPPAQELRDQRTSFALDTAARLLATGGVDVSQQFLSAVAQTPSPVHLKLTVIGGPMECTIKVTDKFERRVVNADHCFQLSAEATEVGFLSRNLPRLVPWASAMFAAALAAYWLAQYLTRPVEQLRGGLRALALGQFDIRIGNKIDRKRDEIAALAHDFDITAARLQEFQNIQQRLFHDISHELRSPLSRLQAAIGLLNKNPSRLHAMTERVEREIARMDDLVGEILTLARLTTTEIEPLERQTVDLVDLLREIADDCAFEGASRNITLLYEGVGSCVTSVNGELIYRAIENVVRNAVKYSPSNTQVLIRTKREDQAFAITVVDQGPGIPKDVLEAIFQPFRRGSDLPPGAVGFGLGLAITKHAFARHGGEVQAELPAEGGLLMRMILPV</sequence>
<dbReference type="SMART" id="SM00304">
    <property type="entry name" value="HAMP"/>
    <property type="match status" value="1"/>
</dbReference>
<dbReference type="Gene3D" id="6.10.340.10">
    <property type="match status" value="1"/>
</dbReference>
<comment type="catalytic activity">
    <reaction evidence="1">
        <text>ATP + protein L-histidine = ADP + protein N-phospho-L-histidine.</text>
        <dbReference type="EC" id="2.7.13.3"/>
    </reaction>
</comment>
<dbReference type="SMART" id="SM00387">
    <property type="entry name" value="HATPase_c"/>
    <property type="match status" value="1"/>
</dbReference>
<dbReference type="InterPro" id="IPR003660">
    <property type="entry name" value="HAMP_dom"/>
</dbReference>
<evidence type="ECO:0000313" key="14">
    <source>
        <dbReference type="EMBL" id="SCB42263.1"/>
    </source>
</evidence>
<dbReference type="SUPFAM" id="SSF47384">
    <property type="entry name" value="Homodimeric domain of signal transducing histidine kinase"/>
    <property type="match status" value="1"/>
</dbReference>
<dbReference type="InterPro" id="IPR004358">
    <property type="entry name" value="Sig_transdc_His_kin-like_C"/>
</dbReference>
<evidence type="ECO:0000259" key="12">
    <source>
        <dbReference type="PROSITE" id="PS50109"/>
    </source>
</evidence>
<dbReference type="InterPro" id="IPR036890">
    <property type="entry name" value="HATPase_C_sf"/>
</dbReference>
<evidence type="ECO:0000256" key="5">
    <source>
        <dbReference type="ARBA" id="ARBA00022679"/>
    </source>
</evidence>
<reference evidence="14 15" key="1">
    <citation type="submission" date="2016-08" db="EMBL/GenBank/DDBJ databases">
        <authorList>
            <person name="Seilhamer J.J."/>
        </authorList>
    </citation>
    <scope>NUCLEOTIDE SEQUENCE [LARGE SCALE GENOMIC DNA]</scope>
    <source>
        <strain evidence="14 15">P1-7</strain>
    </source>
</reference>
<dbReference type="CDD" id="cd00082">
    <property type="entry name" value="HisKA"/>
    <property type="match status" value="1"/>
</dbReference>
<feature type="domain" description="Histidine kinase" evidence="12">
    <location>
        <begin position="210"/>
        <end position="421"/>
    </location>
</feature>
<dbReference type="SUPFAM" id="SSF55874">
    <property type="entry name" value="ATPase domain of HSP90 chaperone/DNA topoisomerase II/histidine kinase"/>
    <property type="match status" value="1"/>
</dbReference>
<dbReference type="Pfam" id="PF02518">
    <property type="entry name" value="HATPase_c"/>
    <property type="match status" value="1"/>
</dbReference>
<evidence type="ECO:0000256" key="7">
    <source>
        <dbReference type="ARBA" id="ARBA00022777"/>
    </source>
</evidence>
<keyword evidence="5" id="KW-0808">Transferase</keyword>
<dbReference type="EC" id="2.7.13.3" evidence="3"/>
<evidence type="ECO:0000256" key="11">
    <source>
        <dbReference type="SAM" id="Phobius"/>
    </source>
</evidence>
<keyword evidence="4" id="KW-0597">Phosphoprotein</keyword>
<evidence type="ECO:0000256" key="10">
    <source>
        <dbReference type="ARBA" id="ARBA00023136"/>
    </source>
</evidence>
<feature type="transmembrane region" description="Helical" evidence="11">
    <location>
        <begin position="6"/>
        <end position="33"/>
    </location>
</feature>
<dbReference type="SMART" id="SM00388">
    <property type="entry name" value="HisKA"/>
    <property type="match status" value="1"/>
</dbReference>
<dbReference type="OrthoDB" id="9815202at2"/>
<dbReference type="PROSITE" id="PS50885">
    <property type="entry name" value="HAMP"/>
    <property type="match status" value="1"/>
</dbReference>
<evidence type="ECO:0000256" key="1">
    <source>
        <dbReference type="ARBA" id="ARBA00000085"/>
    </source>
</evidence>
<dbReference type="InterPro" id="IPR036097">
    <property type="entry name" value="HisK_dim/P_sf"/>
</dbReference>
<keyword evidence="10 11" id="KW-0472">Membrane</keyword>
<dbReference type="PRINTS" id="PR00344">
    <property type="entry name" value="BCTRLSENSOR"/>
</dbReference>
<dbReference type="Gene3D" id="1.10.287.130">
    <property type="match status" value="1"/>
</dbReference>
<evidence type="ECO:0000256" key="4">
    <source>
        <dbReference type="ARBA" id="ARBA00022553"/>
    </source>
</evidence>